<feature type="transmembrane region" description="Helical" evidence="1">
    <location>
        <begin position="53"/>
        <end position="73"/>
    </location>
</feature>
<keyword evidence="1" id="KW-1133">Transmembrane helix</keyword>
<dbReference type="AlphaFoldDB" id="A0A1Y1Q805"/>
<dbReference type="InterPro" id="IPR037820">
    <property type="entry name" value="GH94N_NdvB"/>
</dbReference>
<dbReference type="CDD" id="cd11753">
    <property type="entry name" value="GH94N_ChvB_NdvB_2_like"/>
    <property type="match status" value="1"/>
</dbReference>
<dbReference type="InterPro" id="IPR052047">
    <property type="entry name" value="GH94_Enzymes"/>
</dbReference>
<dbReference type="InterPro" id="IPR019282">
    <property type="entry name" value="Glycoamylase-like_cons_dom"/>
</dbReference>
<dbReference type="Pfam" id="PF10091">
    <property type="entry name" value="Glycoamylase"/>
    <property type="match status" value="1"/>
</dbReference>
<dbReference type="Gene3D" id="1.50.10.140">
    <property type="match status" value="2"/>
</dbReference>
<keyword evidence="1" id="KW-0812">Transmembrane</keyword>
<dbReference type="InterPro" id="IPR011013">
    <property type="entry name" value="Gal_mutarotase_sf_dom"/>
</dbReference>
<dbReference type="GO" id="GO:0005975">
    <property type="term" value="P:carbohydrate metabolic process"/>
    <property type="evidence" value="ECO:0007669"/>
    <property type="project" value="InterPro"/>
</dbReference>
<gene>
    <name evidence="4" type="ORF">BWK73_51175</name>
</gene>
<dbReference type="SUPFAM" id="SSF74650">
    <property type="entry name" value="Galactose mutarotase-like"/>
    <property type="match status" value="1"/>
</dbReference>
<dbReference type="InterPro" id="IPR037018">
    <property type="entry name" value="GH65_N"/>
</dbReference>
<feature type="transmembrane region" description="Helical" evidence="1">
    <location>
        <begin position="26"/>
        <end position="46"/>
    </location>
</feature>
<evidence type="ECO:0000256" key="1">
    <source>
        <dbReference type="SAM" id="Phobius"/>
    </source>
</evidence>
<dbReference type="SMART" id="SM01068">
    <property type="entry name" value="CBM_X"/>
    <property type="match status" value="1"/>
</dbReference>
<dbReference type="EMBL" id="MTEJ01000718">
    <property type="protein sequence ID" value="OQW99030.1"/>
    <property type="molecule type" value="Genomic_DNA"/>
</dbReference>
<dbReference type="InterPro" id="IPR010383">
    <property type="entry name" value="Glyco_hydrolase_94_b-supersand"/>
</dbReference>
<feature type="domain" description="Glycosyl hydrolase 94 supersandwich" evidence="2">
    <location>
        <begin position="643"/>
        <end position="920"/>
    </location>
</feature>
<dbReference type="GO" id="GO:0003824">
    <property type="term" value="F:catalytic activity"/>
    <property type="evidence" value="ECO:0007669"/>
    <property type="project" value="InterPro"/>
</dbReference>
<keyword evidence="1" id="KW-0472">Membrane</keyword>
<accession>A0A1Y1Q805</accession>
<feature type="non-terminal residue" evidence="4">
    <location>
        <position position="949"/>
    </location>
</feature>
<dbReference type="Gene3D" id="2.70.98.40">
    <property type="entry name" value="Glycoside hydrolase, family 65, N-terminal domain"/>
    <property type="match status" value="1"/>
</dbReference>
<dbReference type="GO" id="GO:0030246">
    <property type="term" value="F:carbohydrate binding"/>
    <property type="evidence" value="ECO:0007669"/>
    <property type="project" value="InterPro"/>
</dbReference>
<reference evidence="4 5" key="1">
    <citation type="submission" date="2017-01" db="EMBL/GenBank/DDBJ databases">
        <title>Novel large sulfur bacteria in the metagenomes of groundwater-fed chemosynthetic microbial mats in the Lake Huron basin.</title>
        <authorList>
            <person name="Sharrar A.M."/>
            <person name="Flood B.E."/>
            <person name="Bailey J.V."/>
            <person name="Jones D.S."/>
            <person name="Biddanda B."/>
            <person name="Ruberg S.A."/>
            <person name="Marcus D.N."/>
            <person name="Dick G.J."/>
        </authorList>
    </citation>
    <scope>NUCLEOTIDE SEQUENCE [LARGE SCALE GENOMIC DNA]</scope>
    <source>
        <strain evidence="4">A8</strain>
    </source>
</reference>
<name>A0A1Y1Q805_9GAMM</name>
<dbReference type="PANTHER" id="PTHR37469">
    <property type="entry name" value="CELLOBIONIC ACID PHOSPHORYLASE-RELATED"/>
    <property type="match status" value="1"/>
</dbReference>
<evidence type="ECO:0000259" key="2">
    <source>
        <dbReference type="Pfam" id="PF06165"/>
    </source>
</evidence>
<evidence type="ECO:0000313" key="4">
    <source>
        <dbReference type="EMBL" id="OQW99030.1"/>
    </source>
</evidence>
<evidence type="ECO:0000313" key="5">
    <source>
        <dbReference type="Proteomes" id="UP000192491"/>
    </source>
</evidence>
<dbReference type="Proteomes" id="UP000192491">
    <property type="component" value="Unassembled WGS sequence"/>
</dbReference>
<dbReference type="Pfam" id="PF06165">
    <property type="entry name" value="GH94_b-supersand"/>
    <property type="match status" value="1"/>
</dbReference>
<evidence type="ECO:0000259" key="3">
    <source>
        <dbReference type="Pfam" id="PF10091"/>
    </source>
</evidence>
<sequence>MGVSKQRLLEWNPSSETNRDSPNLSAAYRAMWIAPFIAVGAGLYLVLVRPEALLVAAPILLLWWLSPAIIWWVSEPLARRTSKLTPDQTVFLRKTARKTWAYFENLVAVQDNWLPPDNYQVYRDVGVAHRTSPTNMGMALLANLSAYDFGYLPLGGLIERTANTLRTMERLERYHGHFYNWYDTQSLQPLLPMYVSTVDSGNLGGHLLTLQPGLLALPDQPILAVRWLEGLQDTFGVALENTQGMTPHQLIPLQTALDVATKDRPVTLAAVKHCLEHLMVLAVDGESLAGQAPTEDWGHVLVRQCRAHLDDLRWLVPDGEGDNLESIPTLRELLLIPASSRRAQERITALEQLALQASELACMQYDFLYDKPRRLFAIGYNVTERHRDASYYDLLASEARLCNFVTIAQEQVPQESWFALGRLLITTDGEPTLLSWSGSMFEYLMPLLVMPTYTNTLIDQTYHAVVQRQIAYGKQRNVPWGTSESGYNTVDGHLNYQYRAFGVPGLGLKRGLAEDLVIAPYASALALMVDPEAACHNLQRLAADGVVGKFGFYEAVDYTPSRQRRGEARVVIQSFMAHHQGMSLLALAYLLLDRPMQRRFAANPQFQATLLLLQERIPKATAFYTQAAEVAEVLLASSEPQIPIRVLTNPNTLIPEVQLLSNGHYHVMVTNAGGGYSRCKDFAVTRWQEDSTRDHWGTVCYIRDVASGEFWSTAHQPTLTPADHYEAIFSEGRAEFRRRDHDFDTHIDIVVSPEDDIELRRVRITNDSPLRRTIEVTSYAEVVLASPASDTLHPAFSKLFVQTEIIDPLQAILCTRRPRAIHEHSPWMFHLMAVHEGDSSGISYETDRAQFIGRGNTLVAPHAMTATDHLSNSVGAVLDPIVAIRHRITLEPEASVTLDMVIGIADTREASLQLVEKYRDRRLADRVFDLAWTHSQVVLRQLNASEAEA</sequence>
<dbReference type="PANTHER" id="PTHR37469:SF2">
    <property type="entry name" value="CELLOBIONIC ACID PHOSPHORYLASE"/>
    <property type="match status" value="1"/>
</dbReference>
<protein>
    <submittedName>
        <fullName evidence="4">Cyclic beta 1-2 glucan synthetase</fullName>
    </submittedName>
</protein>
<organism evidence="4 5">
    <name type="scientific">Thiothrix lacustris</name>
    <dbReference type="NCBI Taxonomy" id="525917"/>
    <lineage>
        <taxon>Bacteria</taxon>
        <taxon>Pseudomonadati</taxon>
        <taxon>Pseudomonadota</taxon>
        <taxon>Gammaproteobacteria</taxon>
        <taxon>Thiotrichales</taxon>
        <taxon>Thiotrichaceae</taxon>
        <taxon>Thiothrix</taxon>
    </lineage>
</organism>
<comment type="caution">
    <text evidence="4">The sequence shown here is derived from an EMBL/GenBank/DDBJ whole genome shotgun (WGS) entry which is preliminary data.</text>
</comment>
<proteinExistence type="predicted"/>
<feature type="domain" description="Glycoamylase-like" evidence="3">
    <location>
        <begin position="391"/>
        <end position="588"/>
    </location>
</feature>